<evidence type="ECO:0000313" key="1">
    <source>
        <dbReference type="EMBL" id="EGT44347.1"/>
    </source>
</evidence>
<accession>G0P3T9</accession>
<dbReference type="HOGENOM" id="CLU_2212261_0_0_1"/>
<dbReference type="AlphaFoldDB" id="G0P3T9"/>
<keyword evidence="2" id="KW-1185">Reference proteome</keyword>
<organism evidence="2">
    <name type="scientific">Caenorhabditis brenneri</name>
    <name type="common">Nematode worm</name>
    <dbReference type="NCBI Taxonomy" id="135651"/>
    <lineage>
        <taxon>Eukaryota</taxon>
        <taxon>Metazoa</taxon>
        <taxon>Ecdysozoa</taxon>
        <taxon>Nematoda</taxon>
        <taxon>Chromadorea</taxon>
        <taxon>Rhabditida</taxon>
        <taxon>Rhabditina</taxon>
        <taxon>Rhabditomorpha</taxon>
        <taxon>Rhabditoidea</taxon>
        <taxon>Rhabditidae</taxon>
        <taxon>Peloderinae</taxon>
        <taxon>Caenorhabditis</taxon>
    </lineage>
</organism>
<sequence length="107" mass="12434">MRRSFQSSIVNQSNIPVQHVFRWIEGWIASLDGYRHIEHITYRHPSFHVKERVQTSIISKTEGLLETAGWLSGIHKGESRSSTCRRMAVSTSMSIKKNLPMVWIQLR</sequence>
<dbReference type="InParanoid" id="G0P3T9"/>
<evidence type="ECO:0000313" key="2">
    <source>
        <dbReference type="Proteomes" id="UP000008068"/>
    </source>
</evidence>
<name>G0P3T9_CAEBE</name>
<gene>
    <name evidence="1" type="ORF">CAEBREN_20585</name>
</gene>
<reference evidence="2" key="1">
    <citation type="submission" date="2011-07" db="EMBL/GenBank/DDBJ databases">
        <authorList>
            <consortium name="Caenorhabditis brenneri Sequencing and Analysis Consortium"/>
            <person name="Wilson R.K."/>
        </authorList>
    </citation>
    <scope>NUCLEOTIDE SEQUENCE [LARGE SCALE GENOMIC DNA]</scope>
    <source>
        <strain evidence="2">PB2801</strain>
    </source>
</reference>
<dbReference type="EMBL" id="GL380052">
    <property type="protein sequence ID" value="EGT44347.1"/>
    <property type="molecule type" value="Genomic_DNA"/>
</dbReference>
<proteinExistence type="predicted"/>
<protein>
    <submittedName>
        <fullName evidence="1">Uncharacterized protein</fullName>
    </submittedName>
</protein>
<dbReference type="Proteomes" id="UP000008068">
    <property type="component" value="Unassembled WGS sequence"/>
</dbReference>